<dbReference type="PROSITE" id="PS50928">
    <property type="entry name" value="ABC_TM1"/>
    <property type="match status" value="1"/>
</dbReference>
<dbReference type="InterPro" id="IPR051204">
    <property type="entry name" value="ABC_transp_perm/SBD"/>
</dbReference>
<feature type="transmembrane region" description="Helical" evidence="8">
    <location>
        <begin position="329"/>
        <end position="352"/>
    </location>
</feature>
<comment type="subcellular location">
    <subcellularLocation>
        <location evidence="1 8">Cell membrane</location>
        <topology evidence="1 8">Multi-pass membrane protein</topology>
    </subcellularLocation>
</comment>
<feature type="transmembrane region" description="Helical" evidence="8">
    <location>
        <begin position="358"/>
        <end position="376"/>
    </location>
</feature>
<feature type="transmembrane region" description="Helical" evidence="8">
    <location>
        <begin position="298"/>
        <end position="317"/>
    </location>
</feature>
<evidence type="ECO:0000313" key="11">
    <source>
        <dbReference type="Proteomes" id="UP000319783"/>
    </source>
</evidence>
<evidence type="ECO:0000256" key="5">
    <source>
        <dbReference type="ARBA" id="ARBA00023136"/>
    </source>
</evidence>
<keyword evidence="2 8" id="KW-0813">Transport</keyword>
<dbReference type="Gene3D" id="3.40.190.120">
    <property type="entry name" value="Osmoprotection protein (prox), domain 2"/>
    <property type="match status" value="1"/>
</dbReference>
<comment type="similarity">
    <text evidence="6">In the C-terminal section; belongs to the OsmX family.</text>
</comment>
<accession>A0A533QEM1</accession>
<feature type="transmembrane region" description="Helical" evidence="8">
    <location>
        <begin position="452"/>
        <end position="473"/>
    </location>
</feature>
<comment type="caution">
    <text evidence="10">The sequence shown here is derived from an EMBL/GenBank/DDBJ whole genome shotgun (WGS) entry which is preliminary data.</text>
</comment>
<dbReference type="GO" id="GO:0043190">
    <property type="term" value="C:ATP-binding cassette (ABC) transporter complex"/>
    <property type="evidence" value="ECO:0007669"/>
    <property type="project" value="InterPro"/>
</dbReference>
<evidence type="ECO:0000256" key="1">
    <source>
        <dbReference type="ARBA" id="ARBA00004651"/>
    </source>
</evidence>
<sequence>MLAGIGIIETALAEQTLPSVKVGSKKFTENVILSEITTLLINHGEIPAIHRKQLGSTRVLWSALLNGNIDIYPEYTGTIINEILAERGLAGEIEEALSQRGIQMSKTLGFSNTYAIGMKAETARRLGIARISDLRNFPDLKFGFTHEFMNRKDGWSGLRKYYNLSQLEVLELDHDIAYRGIESDTIQVTDIYSTDADIDYYSLVILKDDLHYFPDYHAVLLYRTEFANRWPNALRAMLQLEGHISESEMIKMNAQAKIKKIPENQIASQFLAKEFGIHPKIHIETITDRLLLRTREHLFLVAISLTGAIILSIPLGILSFKRKKIGQIVLSIVGIIQTIPSLALLVFMIPFLGVGSQPAILALFLYSLLPIVRNTYTGLSNIRPEIRETAQALGLPSLPRLWLVELPLASRSILAGIKTSAVINVGTATLGALIGAGGYGQPILAGIRLDDMGLILQGAIPAALLALLVQGFFDLAERYFVPKGLRISQNP</sequence>
<dbReference type="SUPFAM" id="SSF161098">
    <property type="entry name" value="MetI-like"/>
    <property type="match status" value="1"/>
</dbReference>
<comment type="similarity">
    <text evidence="8">Belongs to the binding-protein-dependent transport system permease family.</text>
</comment>
<dbReference type="Gene3D" id="3.40.190.10">
    <property type="entry name" value="Periplasmic binding protein-like II"/>
    <property type="match status" value="1"/>
</dbReference>
<dbReference type="InterPro" id="IPR041894">
    <property type="entry name" value="PBP2_ProX-like"/>
</dbReference>
<dbReference type="Gene3D" id="1.10.3720.10">
    <property type="entry name" value="MetI-like"/>
    <property type="match status" value="1"/>
</dbReference>
<feature type="domain" description="ABC transmembrane type-1" evidence="9">
    <location>
        <begin position="294"/>
        <end position="473"/>
    </location>
</feature>
<evidence type="ECO:0000256" key="7">
    <source>
        <dbReference type="ARBA" id="ARBA00035652"/>
    </source>
</evidence>
<dbReference type="GO" id="GO:0031460">
    <property type="term" value="P:glycine betaine transport"/>
    <property type="evidence" value="ECO:0007669"/>
    <property type="project" value="TreeGrafter"/>
</dbReference>
<dbReference type="InterPro" id="IPR000515">
    <property type="entry name" value="MetI-like"/>
</dbReference>
<dbReference type="PANTHER" id="PTHR30177:SF4">
    <property type="entry name" value="OSMOPROTECTANT IMPORT PERMEASE PROTEIN OSMW"/>
    <property type="match status" value="1"/>
</dbReference>
<dbReference type="EMBL" id="SULG01000006">
    <property type="protein sequence ID" value="TLD43213.1"/>
    <property type="molecule type" value="Genomic_DNA"/>
</dbReference>
<evidence type="ECO:0000313" key="10">
    <source>
        <dbReference type="EMBL" id="TLD43213.1"/>
    </source>
</evidence>
<keyword evidence="5 8" id="KW-0472">Membrane</keyword>
<evidence type="ECO:0000256" key="4">
    <source>
        <dbReference type="ARBA" id="ARBA00022989"/>
    </source>
</evidence>
<comment type="similarity">
    <text evidence="7">In the N-terminal section; belongs to the binding-protein-dependent transport system permease family.</text>
</comment>
<evidence type="ECO:0000256" key="6">
    <source>
        <dbReference type="ARBA" id="ARBA00035642"/>
    </source>
</evidence>
<reference evidence="10 11" key="1">
    <citation type="submission" date="2019-04" db="EMBL/GenBank/DDBJ databases">
        <title>Genome of a novel bacterium Candidatus Jettenia ecosi reconstructed from metagenome of an anammox bioreactor.</title>
        <authorList>
            <person name="Mardanov A.V."/>
            <person name="Beletsky A.V."/>
            <person name="Ravin N.V."/>
            <person name="Botchkova E.A."/>
            <person name="Litti Y.V."/>
            <person name="Nozhevnikova A.N."/>
        </authorList>
    </citation>
    <scope>NUCLEOTIDE SEQUENCE [LARGE SCALE GENOMIC DNA]</scope>
    <source>
        <strain evidence="10">J2</strain>
    </source>
</reference>
<dbReference type="InterPro" id="IPR007210">
    <property type="entry name" value="ABC_Gly_betaine_transp_sub-bd"/>
</dbReference>
<evidence type="ECO:0000256" key="2">
    <source>
        <dbReference type="ARBA" id="ARBA00022448"/>
    </source>
</evidence>
<evidence type="ECO:0000259" key="9">
    <source>
        <dbReference type="PROSITE" id="PS50928"/>
    </source>
</evidence>
<keyword evidence="4 8" id="KW-1133">Transmembrane helix</keyword>
<dbReference type="AlphaFoldDB" id="A0A533QEM1"/>
<dbReference type="InterPro" id="IPR035906">
    <property type="entry name" value="MetI-like_sf"/>
</dbReference>
<dbReference type="PANTHER" id="PTHR30177">
    <property type="entry name" value="GLYCINE BETAINE/L-PROLINE TRANSPORT SYSTEM PERMEASE PROTEIN PROW"/>
    <property type="match status" value="1"/>
</dbReference>
<evidence type="ECO:0000256" key="3">
    <source>
        <dbReference type="ARBA" id="ARBA00022692"/>
    </source>
</evidence>
<evidence type="ECO:0000256" key="8">
    <source>
        <dbReference type="RuleBase" id="RU363032"/>
    </source>
</evidence>
<proteinExistence type="inferred from homology"/>
<dbReference type="FunFam" id="1.10.3720.10:FF:000001">
    <property type="entry name" value="Glycine betaine ABC transporter, permease"/>
    <property type="match status" value="1"/>
</dbReference>
<organism evidence="10 11">
    <name type="scientific">Candidatus Jettenia ecosi</name>
    <dbReference type="NCBI Taxonomy" id="2494326"/>
    <lineage>
        <taxon>Bacteria</taxon>
        <taxon>Pseudomonadati</taxon>
        <taxon>Planctomycetota</taxon>
        <taxon>Candidatus Brocadiia</taxon>
        <taxon>Candidatus Brocadiales</taxon>
        <taxon>Candidatus Brocadiaceae</taxon>
        <taxon>Candidatus Jettenia</taxon>
    </lineage>
</organism>
<protein>
    <submittedName>
        <fullName evidence="10">L-proline glycine betaine binding ABC transporter protein ProX</fullName>
    </submittedName>
</protein>
<feature type="transmembrane region" description="Helical" evidence="8">
    <location>
        <begin position="421"/>
        <end position="440"/>
    </location>
</feature>
<name>A0A533QEM1_9BACT</name>
<dbReference type="Proteomes" id="UP000319783">
    <property type="component" value="Unassembled WGS sequence"/>
</dbReference>
<dbReference type="Pfam" id="PF00528">
    <property type="entry name" value="BPD_transp_1"/>
    <property type="match status" value="1"/>
</dbReference>
<keyword evidence="3 8" id="KW-0812">Transmembrane</keyword>
<dbReference type="CDD" id="cd06261">
    <property type="entry name" value="TM_PBP2"/>
    <property type="match status" value="1"/>
</dbReference>
<dbReference type="CDD" id="cd13607">
    <property type="entry name" value="PBP2_AfProX_like"/>
    <property type="match status" value="1"/>
</dbReference>
<gene>
    <name evidence="10" type="ORF">JETT_0517</name>
</gene>
<dbReference type="GO" id="GO:0022857">
    <property type="term" value="F:transmembrane transporter activity"/>
    <property type="evidence" value="ECO:0007669"/>
    <property type="project" value="InterPro"/>
</dbReference>
<dbReference type="SUPFAM" id="SSF53850">
    <property type="entry name" value="Periplasmic binding protein-like II"/>
    <property type="match status" value="1"/>
</dbReference>
<dbReference type="Pfam" id="PF04069">
    <property type="entry name" value="OpuAC"/>
    <property type="match status" value="1"/>
</dbReference>